<feature type="compositionally biased region" description="Acidic residues" evidence="1">
    <location>
        <begin position="32"/>
        <end position="56"/>
    </location>
</feature>
<proteinExistence type="predicted"/>
<reference evidence="3" key="2">
    <citation type="submission" date="2020-08" db="EMBL/GenBank/DDBJ databases">
        <title>Plant Genome Project.</title>
        <authorList>
            <person name="Zhang R.-G."/>
        </authorList>
    </citation>
    <scope>NUCLEOTIDE SEQUENCE</scope>
    <source>
        <strain evidence="3">Huo1</strain>
        <tissue evidence="3">Leaf</tissue>
    </source>
</reference>
<keyword evidence="4" id="KW-1185">Reference proteome</keyword>
<feature type="transmembrane region" description="Helical" evidence="2">
    <location>
        <begin position="88"/>
        <end position="110"/>
    </location>
</feature>
<keyword evidence="2" id="KW-0472">Membrane</keyword>
<organism evidence="3">
    <name type="scientific">Salvia splendens</name>
    <name type="common">Scarlet sage</name>
    <dbReference type="NCBI Taxonomy" id="180675"/>
    <lineage>
        <taxon>Eukaryota</taxon>
        <taxon>Viridiplantae</taxon>
        <taxon>Streptophyta</taxon>
        <taxon>Embryophyta</taxon>
        <taxon>Tracheophyta</taxon>
        <taxon>Spermatophyta</taxon>
        <taxon>Magnoliopsida</taxon>
        <taxon>eudicotyledons</taxon>
        <taxon>Gunneridae</taxon>
        <taxon>Pentapetalae</taxon>
        <taxon>asterids</taxon>
        <taxon>lamiids</taxon>
        <taxon>Lamiales</taxon>
        <taxon>Lamiaceae</taxon>
        <taxon>Nepetoideae</taxon>
        <taxon>Mentheae</taxon>
        <taxon>Salviinae</taxon>
        <taxon>Salvia</taxon>
        <taxon>Salvia subgen. Calosphace</taxon>
        <taxon>core Calosphace</taxon>
    </lineage>
</organism>
<accession>A0A8X8Z9T5</accession>
<evidence type="ECO:0000313" key="3">
    <source>
        <dbReference type="EMBL" id="KAG6397061.1"/>
    </source>
</evidence>
<protein>
    <submittedName>
        <fullName evidence="3">Uncharacterized protein</fullName>
    </submittedName>
</protein>
<reference evidence="3" key="1">
    <citation type="submission" date="2018-01" db="EMBL/GenBank/DDBJ databases">
        <authorList>
            <person name="Mao J.F."/>
        </authorList>
    </citation>
    <scope>NUCLEOTIDE SEQUENCE</scope>
    <source>
        <strain evidence="3">Huo1</strain>
        <tissue evidence="3">Leaf</tissue>
    </source>
</reference>
<evidence type="ECO:0000256" key="2">
    <source>
        <dbReference type="SAM" id="Phobius"/>
    </source>
</evidence>
<gene>
    <name evidence="3" type="ORF">SASPL_143222</name>
</gene>
<sequence length="111" mass="12793">MWSPISFLQKIFLLFERDMALDEDIVEDLVLSSDEDAPLSDSPDEDDDDDEAEDDQQERSSSKKRKHGEGKQNGGNRKSKKKRKTHDFVLALILSRVMGFPLQFCDFFLIP</sequence>
<feature type="region of interest" description="Disordered" evidence="1">
    <location>
        <begin position="32"/>
        <end position="84"/>
    </location>
</feature>
<keyword evidence="2" id="KW-0812">Transmembrane</keyword>
<comment type="caution">
    <text evidence="3">The sequence shown here is derived from an EMBL/GenBank/DDBJ whole genome shotgun (WGS) entry which is preliminary data.</text>
</comment>
<dbReference type="Proteomes" id="UP000298416">
    <property type="component" value="Unassembled WGS sequence"/>
</dbReference>
<evidence type="ECO:0000313" key="4">
    <source>
        <dbReference type="Proteomes" id="UP000298416"/>
    </source>
</evidence>
<keyword evidence="2" id="KW-1133">Transmembrane helix</keyword>
<dbReference type="AlphaFoldDB" id="A0A8X8Z9T5"/>
<evidence type="ECO:0000256" key="1">
    <source>
        <dbReference type="SAM" id="MobiDB-lite"/>
    </source>
</evidence>
<dbReference type="EMBL" id="PNBA02000016">
    <property type="protein sequence ID" value="KAG6397061.1"/>
    <property type="molecule type" value="Genomic_DNA"/>
</dbReference>
<name>A0A8X8Z9T5_SALSN</name>